<dbReference type="InterPro" id="IPR050266">
    <property type="entry name" value="AB_hydrolase_sf"/>
</dbReference>
<feature type="chain" id="PRO_5046270578" evidence="1">
    <location>
        <begin position="21"/>
        <end position="278"/>
    </location>
</feature>
<evidence type="ECO:0000313" key="3">
    <source>
        <dbReference type="EMBL" id="MCS0591187.1"/>
    </source>
</evidence>
<dbReference type="RefSeq" id="WP_258846957.1">
    <property type="nucleotide sequence ID" value="NZ_JANUGX010000024.1"/>
</dbReference>
<organism evidence="3 4">
    <name type="scientific">Massilia norwichensis</name>
    <dbReference type="NCBI Taxonomy" id="1442366"/>
    <lineage>
        <taxon>Bacteria</taxon>
        <taxon>Pseudomonadati</taxon>
        <taxon>Pseudomonadota</taxon>
        <taxon>Betaproteobacteria</taxon>
        <taxon>Burkholderiales</taxon>
        <taxon>Oxalobacteraceae</taxon>
        <taxon>Telluria group</taxon>
        <taxon>Massilia</taxon>
    </lineage>
</organism>
<dbReference type="Pfam" id="PF00561">
    <property type="entry name" value="Abhydrolase_1"/>
    <property type="match status" value="1"/>
</dbReference>
<dbReference type="PANTHER" id="PTHR43798">
    <property type="entry name" value="MONOACYLGLYCEROL LIPASE"/>
    <property type="match status" value="1"/>
</dbReference>
<dbReference type="PANTHER" id="PTHR43798:SF33">
    <property type="entry name" value="HYDROLASE, PUTATIVE (AFU_ORTHOLOGUE AFUA_2G14860)-RELATED"/>
    <property type="match status" value="1"/>
</dbReference>
<dbReference type="PRINTS" id="PR00111">
    <property type="entry name" value="ABHYDROLASE"/>
</dbReference>
<feature type="signal peptide" evidence="1">
    <location>
        <begin position="1"/>
        <end position="20"/>
    </location>
</feature>
<dbReference type="InterPro" id="IPR000073">
    <property type="entry name" value="AB_hydrolase_1"/>
</dbReference>
<keyword evidence="4" id="KW-1185">Reference proteome</keyword>
<sequence>MSTLFRALILPIFWLAAACAAAPLPVVETIGGRRIESLTIRHPASPLTLVFEGGSRGTIDKWGRVLEGASRDATVFAYNRPGYGNSDVPMTPRDGRTVVEELRRVLRHKGLNPPYVLVGHSLGGLYMQLFARAYPDEVKGLVLVDAMYPRAVKATRDFPWAVRLAARVAYSRTVWREIEKLDETGEAVLALAGIDDKPIVRLINQPKAKPGEIPPIALDLGVFRNDKATFEMIRDLYPKARTEFVDSDHQMPLFSPEVVVKAIHEVVEMASAPRSTSR</sequence>
<dbReference type="EMBL" id="JANUGX010000024">
    <property type="protein sequence ID" value="MCS0591187.1"/>
    <property type="molecule type" value="Genomic_DNA"/>
</dbReference>
<name>A0ABT2AAL9_9BURK</name>
<proteinExistence type="predicted"/>
<evidence type="ECO:0000256" key="1">
    <source>
        <dbReference type="SAM" id="SignalP"/>
    </source>
</evidence>
<gene>
    <name evidence="3" type="ORF">NX782_18525</name>
</gene>
<keyword evidence="3" id="KW-0378">Hydrolase</keyword>
<dbReference type="Proteomes" id="UP001205560">
    <property type="component" value="Unassembled WGS sequence"/>
</dbReference>
<comment type="caution">
    <text evidence="3">The sequence shown here is derived from an EMBL/GenBank/DDBJ whole genome shotgun (WGS) entry which is preliminary data.</text>
</comment>
<reference evidence="3 4" key="1">
    <citation type="submission" date="2022-08" db="EMBL/GenBank/DDBJ databases">
        <title>Reclassification of Massilia species as members of the genera Telluria, Duganella, Pseudoduganella, Mokoshia gen. nov. and Zemynaea gen. nov. using orthogonal and non-orthogonal genome-based approaches.</title>
        <authorList>
            <person name="Bowman J.P."/>
        </authorList>
    </citation>
    <scope>NUCLEOTIDE SEQUENCE [LARGE SCALE GENOMIC DNA]</scope>
    <source>
        <strain evidence="3 4">LMG 28164</strain>
    </source>
</reference>
<evidence type="ECO:0000313" key="4">
    <source>
        <dbReference type="Proteomes" id="UP001205560"/>
    </source>
</evidence>
<feature type="domain" description="AB hydrolase-1" evidence="2">
    <location>
        <begin position="50"/>
        <end position="151"/>
    </location>
</feature>
<evidence type="ECO:0000259" key="2">
    <source>
        <dbReference type="Pfam" id="PF00561"/>
    </source>
</evidence>
<keyword evidence="1" id="KW-0732">Signal</keyword>
<protein>
    <submittedName>
        <fullName evidence="3">Alpha/beta fold hydrolase</fullName>
    </submittedName>
</protein>
<dbReference type="Gene3D" id="3.40.50.1820">
    <property type="entry name" value="alpha/beta hydrolase"/>
    <property type="match status" value="1"/>
</dbReference>
<dbReference type="PROSITE" id="PS51257">
    <property type="entry name" value="PROKAR_LIPOPROTEIN"/>
    <property type="match status" value="1"/>
</dbReference>
<dbReference type="InterPro" id="IPR029058">
    <property type="entry name" value="AB_hydrolase_fold"/>
</dbReference>
<dbReference type="SUPFAM" id="SSF53474">
    <property type="entry name" value="alpha/beta-Hydrolases"/>
    <property type="match status" value="1"/>
</dbReference>
<accession>A0ABT2AAL9</accession>
<dbReference type="GO" id="GO:0016787">
    <property type="term" value="F:hydrolase activity"/>
    <property type="evidence" value="ECO:0007669"/>
    <property type="project" value="UniProtKB-KW"/>
</dbReference>